<dbReference type="EMBL" id="CH474061">
    <property type="protein sequence ID" value="EDL86284.1"/>
    <property type="molecule type" value="Genomic_DNA"/>
</dbReference>
<accession>A6KKU0</accession>
<reference evidence="1 2" key="1">
    <citation type="submission" date="2005-07" db="EMBL/GenBank/DDBJ databases">
        <authorList>
            <person name="Mural R.J."/>
            <person name="Li P.W."/>
            <person name="Adams M.D."/>
            <person name="Amanatides P.G."/>
            <person name="Baden-Tillson H."/>
            <person name="Barnstead M."/>
            <person name="Chin S.H."/>
            <person name="Dew I."/>
            <person name="Evans C.A."/>
            <person name="Ferriera S."/>
            <person name="Flanigan M."/>
            <person name="Fosler C."/>
            <person name="Glodek A."/>
            <person name="Gu Z."/>
            <person name="Holt R.A."/>
            <person name="Jennings D."/>
            <person name="Kraft C.L."/>
            <person name="Lu F."/>
            <person name="Nguyen T."/>
            <person name="Nusskern D.R."/>
            <person name="Pfannkoch C.M."/>
            <person name="Sitter C."/>
            <person name="Sutton G.G."/>
            <person name="Venter J.C."/>
            <person name="Wang Z."/>
            <person name="Woodage T."/>
            <person name="Zheng X.H."/>
            <person name="Zhong F."/>
        </authorList>
    </citation>
    <scope>NUCLEOTIDE SEQUENCE [LARGE SCALE GENOMIC DNA]</scope>
    <source>
        <strain>BN</strain>
        <strain evidence="2">Sprague-Dawley</strain>
    </source>
</reference>
<evidence type="ECO:0000313" key="2">
    <source>
        <dbReference type="Proteomes" id="UP000234681"/>
    </source>
</evidence>
<organism evidence="1 2">
    <name type="scientific">Rattus norvegicus</name>
    <name type="common">Rat</name>
    <dbReference type="NCBI Taxonomy" id="10116"/>
    <lineage>
        <taxon>Eukaryota</taxon>
        <taxon>Metazoa</taxon>
        <taxon>Chordata</taxon>
        <taxon>Craniata</taxon>
        <taxon>Vertebrata</taxon>
        <taxon>Euteleostomi</taxon>
        <taxon>Mammalia</taxon>
        <taxon>Eutheria</taxon>
        <taxon>Euarchontoglires</taxon>
        <taxon>Glires</taxon>
        <taxon>Rodentia</taxon>
        <taxon>Myomorpha</taxon>
        <taxon>Muroidea</taxon>
        <taxon>Muridae</taxon>
        <taxon>Murinae</taxon>
        <taxon>Rattus</taxon>
    </lineage>
</organism>
<evidence type="ECO:0000313" key="1">
    <source>
        <dbReference type="EMBL" id="EDL86284.1"/>
    </source>
</evidence>
<protein>
    <submittedName>
        <fullName evidence="1">RCG41899, isoform CRA_a</fullName>
    </submittedName>
</protein>
<proteinExistence type="predicted"/>
<dbReference type="Proteomes" id="UP000234681">
    <property type="component" value="Chromosome 15"/>
</dbReference>
<dbReference type="AlphaFoldDB" id="A6KKU0"/>
<name>A6KKU0_RAT</name>
<sequence length="49" mass="5365">MLRQHGTPNPTCFKHAQGILFKSGDGTQSELTSRAGLTSTKEISKTNCW</sequence>
<gene>
    <name evidence="1" type="ORF">rCG_41899</name>
</gene>